<evidence type="ECO:0000313" key="2">
    <source>
        <dbReference type="Proteomes" id="UP001497480"/>
    </source>
</evidence>
<name>A0AAV1Y6H8_LUPLU</name>
<gene>
    <name evidence="1" type="ORF">LLUT_LOCUS29705</name>
</gene>
<dbReference type="AlphaFoldDB" id="A0AAV1Y6H8"/>
<dbReference type="EMBL" id="CAXHTB010000021">
    <property type="protein sequence ID" value="CAL0328645.1"/>
    <property type="molecule type" value="Genomic_DNA"/>
</dbReference>
<reference evidence="1 2" key="1">
    <citation type="submission" date="2024-03" db="EMBL/GenBank/DDBJ databases">
        <authorList>
            <person name="Martinez-Hernandez J."/>
        </authorList>
    </citation>
    <scope>NUCLEOTIDE SEQUENCE [LARGE SCALE GENOMIC DNA]</scope>
</reference>
<keyword evidence="2" id="KW-1185">Reference proteome</keyword>
<protein>
    <submittedName>
        <fullName evidence="1">Uncharacterized protein</fullName>
    </submittedName>
</protein>
<proteinExistence type="predicted"/>
<accession>A0AAV1Y6H8</accession>
<comment type="caution">
    <text evidence="1">The sequence shown here is derived from an EMBL/GenBank/DDBJ whole genome shotgun (WGS) entry which is preliminary data.</text>
</comment>
<evidence type="ECO:0000313" key="1">
    <source>
        <dbReference type="EMBL" id="CAL0328645.1"/>
    </source>
</evidence>
<organism evidence="1 2">
    <name type="scientific">Lupinus luteus</name>
    <name type="common">European yellow lupine</name>
    <dbReference type="NCBI Taxonomy" id="3873"/>
    <lineage>
        <taxon>Eukaryota</taxon>
        <taxon>Viridiplantae</taxon>
        <taxon>Streptophyta</taxon>
        <taxon>Embryophyta</taxon>
        <taxon>Tracheophyta</taxon>
        <taxon>Spermatophyta</taxon>
        <taxon>Magnoliopsida</taxon>
        <taxon>eudicotyledons</taxon>
        <taxon>Gunneridae</taxon>
        <taxon>Pentapetalae</taxon>
        <taxon>rosids</taxon>
        <taxon>fabids</taxon>
        <taxon>Fabales</taxon>
        <taxon>Fabaceae</taxon>
        <taxon>Papilionoideae</taxon>
        <taxon>50 kb inversion clade</taxon>
        <taxon>genistoids sensu lato</taxon>
        <taxon>core genistoids</taxon>
        <taxon>Genisteae</taxon>
        <taxon>Lupinus</taxon>
    </lineage>
</organism>
<dbReference type="Proteomes" id="UP001497480">
    <property type="component" value="Unassembled WGS sequence"/>
</dbReference>
<sequence>MHLLVETKRQFTIKLYLPLHQVVLSIGVGGDDFDKKARENIIRIMDMGVALHNERVTTLVTYGVEGFPFSHHIYLIARPVTEVAPPSHGGAGIFIFRDIALPYRDQ</sequence>